<sequence>MTREELKKGNVIRERHSDENNTQVAFRYVLRDGANVGVGLFHGDNEHCTIAMIKDFKGNPLGQEESAGYPTTQTELDELDALFHEFLED</sequence>
<evidence type="ECO:0000313" key="1">
    <source>
        <dbReference type="EMBL" id="TDS11669.1"/>
    </source>
</evidence>
<dbReference type="AlphaFoldDB" id="A0A4R7CTD9"/>
<accession>A0A4R7CTD9</accession>
<proteinExistence type="predicted"/>
<comment type="caution">
    <text evidence="1">The sequence shown here is derived from an EMBL/GenBank/DDBJ whole genome shotgun (WGS) entry which is preliminary data.</text>
</comment>
<reference evidence="1 2" key="1">
    <citation type="submission" date="2019-03" db="EMBL/GenBank/DDBJ databases">
        <title>Genomic Encyclopedia of Type Strains, Phase III (KMG-III): the genomes of soil and plant-associated and newly described type strains.</title>
        <authorList>
            <person name="Whitman W."/>
        </authorList>
    </citation>
    <scope>NUCLEOTIDE SEQUENCE [LARGE SCALE GENOMIC DNA]</scope>
    <source>
        <strain evidence="1 2">CGMCC 1.12801</strain>
    </source>
</reference>
<dbReference type="Proteomes" id="UP000294752">
    <property type="component" value="Unassembled WGS sequence"/>
</dbReference>
<dbReference type="RefSeq" id="WP_133641136.1">
    <property type="nucleotide sequence ID" value="NZ_SNZV01000007.1"/>
</dbReference>
<name>A0A4R7CTD9_9SPHI</name>
<evidence type="ECO:0000313" key="2">
    <source>
        <dbReference type="Proteomes" id="UP000294752"/>
    </source>
</evidence>
<organism evidence="1 2">
    <name type="scientific">Sphingobacterium paludis</name>
    <dbReference type="NCBI Taxonomy" id="1476465"/>
    <lineage>
        <taxon>Bacteria</taxon>
        <taxon>Pseudomonadati</taxon>
        <taxon>Bacteroidota</taxon>
        <taxon>Sphingobacteriia</taxon>
        <taxon>Sphingobacteriales</taxon>
        <taxon>Sphingobacteriaceae</taxon>
        <taxon>Sphingobacterium</taxon>
    </lineage>
</organism>
<dbReference type="EMBL" id="SNZV01000007">
    <property type="protein sequence ID" value="TDS11669.1"/>
    <property type="molecule type" value="Genomic_DNA"/>
</dbReference>
<dbReference type="OrthoDB" id="9840984at2"/>
<gene>
    <name evidence="1" type="ORF">B0I21_10710</name>
</gene>
<keyword evidence="2" id="KW-1185">Reference proteome</keyword>
<protein>
    <submittedName>
        <fullName evidence="1">Uncharacterized protein</fullName>
    </submittedName>
</protein>